<dbReference type="GO" id="GO:0046983">
    <property type="term" value="F:protein dimerization activity"/>
    <property type="evidence" value="ECO:0007669"/>
    <property type="project" value="InterPro"/>
</dbReference>
<dbReference type="EMBL" id="JH171577">
    <property type="protein sequence ID" value="EHB12076.1"/>
    <property type="molecule type" value="Genomic_DNA"/>
</dbReference>
<dbReference type="InParanoid" id="G5BS15"/>
<reference evidence="3 4" key="1">
    <citation type="journal article" date="2011" name="Nature">
        <title>Genome sequencing reveals insights into physiology and longevity of the naked mole rat.</title>
        <authorList>
            <person name="Kim E.B."/>
            <person name="Fang X."/>
            <person name="Fushan A.A."/>
            <person name="Huang Z."/>
            <person name="Lobanov A.V."/>
            <person name="Han L."/>
            <person name="Marino S.M."/>
            <person name="Sun X."/>
            <person name="Turanov A.A."/>
            <person name="Yang P."/>
            <person name="Yim S.H."/>
            <person name="Zhao X."/>
            <person name="Kasaikina M.V."/>
            <person name="Stoletzki N."/>
            <person name="Peng C."/>
            <person name="Polak P."/>
            <person name="Xiong Z."/>
            <person name="Kiezun A."/>
            <person name="Zhu Y."/>
            <person name="Chen Y."/>
            <person name="Kryukov G.V."/>
            <person name="Zhang Q."/>
            <person name="Peshkin L."/>
            <person name="Yang L."/>
            <person name="Bronson R.T."/>
            <person name="Buffenstein R."/>
            <person name="Wang B."/>
            <person name="Han C."/>
            <person name="Li Q."/>
            <person name="Chen L."/>
            <person name="Zhao W."/>
            <person name="Sunyaev S.R."/>
            <person name="Park T.J."/>
            <person name="Zhang G."/>
            <person name="Wang J."/>
            <person name="Gladyshev V.N."/>
        </authorList>
    </citation>
    <scope>NUCLEOTIDE SEQUENCE [LARGE SCALE GENOMIC DNA]</scope>
</reference>
<dbReference type="Proteomes" id="UP000006813">
    <property type="component" value="Unassembled WGS sequence"/>
</dbReference>
<evidence type="ECO:0000259" key="2">
    <source>
        <dbReference type="Pfam" id="PF23175"/>
    </source>
</evidence>
<feature type="domain" description="STRA8 bHLH" evidence="2">
    <location>
        <begin position="118"/>
        <end position="196"/>
    </location>
</feature>
<dbReference type="GO" id="GO:0005634">
    <property type="term" value="C:nucleus"/>
    <property type="evidence" value="ECO:0007669"/>
    <property type="project" value="TreeGrafter"/>
</dbReference>
<feature type="compositionally biased region" description="Acidic residues" evidence="1">
    <location>
        <begin position="245"/>
        <end position="266"/>
    </location>
</feature>
<dbReference type="AlphaFoldDB" id="G5BS15"/>
<name>G5BS15_HETGA</name>
<sequence length="499" mass="55676">MSLWVTPGSHISVALLFLSVKRRPNARRYDPYCTVTAPLSPPRRRCECISHAAWLLRDGKGGSQLYYWESQTTSCLGISEVNSGNLYKQQSTERVKRHITLQLRMSTSGEGSHPGGTVPQPMMQVQELEPRVARRRLSQARHRATMAGLFDNLRKIVYSKAELTASKWQVLNKAKNHIQELEGTLDTLLKLKASFNLDDGNAHSLKEVKEEYAAVFSGNESLISDSFLQNGSFPWHPTEGVEKGVEEEEGEEEEEENQEEAEEEEEGKQMDLVHSLSTSPPDLLEFERYLNFYKQTMDLLIQNGIVSSRMASQPVISAAISHLWQTLSEDRKASVLQAWIQQHSGLLDLGTGPQQAFAEDSMKDSGVDSQGASSSLVSTQEEVLLEDAFDVASFLDKSEIPSTSDPSSVFAGFDPENSEKKLQFYLQIIDFLEGLCCVNTQLKQDNFCSPKADTAAYDDTAVGVLAKKSVPEAPKERAPPVDEEMLLLRCLETFDDDDL</sequence>
<dbReference type="STRING" id="10181.G5BS15"/>
<accession>G5BS15</accession>
<dbReference type="PANTHER" id="PTHR35254:SF1">
    <property type="entry name" value="STIMULATED BY RETINOIC ACID GENE 8 PROTEIN HOMOLOG"/>
    <property type="match status" value="1"/>
</dbReference>
<dbReference type="GO" id="GO:0007283">
    <property type="term" value="P:spermatogenesis"/>
    <property type="evidence" value="ECO:0007669"/>
    <property type="project" value="TreeGrafter"/>
</dbReference>
<dbReference type="SUPFAM" id="SSF47459">
    <property type="entry name" value="HLH, helix-loop-helix DNA-binding domain"/>
    <property type="match status" value="1"/>
</dbReference>
<proteinExistence type="predicted"/>
<dbReference type="PANTHER" id="PTHR35254">
    <property type="entry name" value="STIMULATED BY RETINOIC ACID GENE 8 PROTEIN HOMOLOG"/>
    <property type="match status" value="1"/>
</dbReference>
<protein>
    <submittedName>
        <fullName evidence="3">Stimulated by retinoic acid gene 8 protein-like protein</fullName>
    </submittedName>
</protein>
<evidence type="ECO:0000313" key="4">
    <source>
        <dbReference type="Proteomes" id="UP000006813"/>
    </source>
</evidence>
<evidence type="ECO:0000256" key="1">
    <source>
        <dbReference type="SAM" id="MobiDB-lite"/>
    </source>
</evidence>
<dbReference type="GO" id="GO:0051321">
    <property type="term" value="P:meiotic cell cycle"/>
    <property type="evidence" value="ECO:0007669"/>
    <property type="project" value="InterPro"/>
</dbReference>
<dbReference type="GO" id="GO:0048477">
    <property type="term" value="P:oogenesis"/>
    <property type="evidence" value="ECO:0007669"/>
    <property type="project" value="TreeGrafter"/>
</dbReference>
<dbReference type="InterPro" id="IPR036638">
    <property type="entry name" value="HLH_DNA-bd_sf"/>
</dbReference>
<dbReference type="Pfam" id="PF23175">
    <property type="entry name" value="bHLH_STRA8"/>
    <property type="match status" value="1"/>
</dbReference>
<dbReference type="FunCoup" id="G5BS15">
    <property type="interactions" value="918"/>
</dbReference>
<feature type="region of interest" description="Disordered" evidence="1">
    <location>
        <begin position="233"/>
        <end position="269"/>
    </location>
</feature>
<dbReference type="InterPro" id="IPR057021">
    <property type="entry name" value="bHLH_STRA8"/>
</dbReference>
<organism evidence="3 4">
    <name type="scientific">Heterocephalus glaber</name>
    <name type="common">Naked mole rat</name>
    <dbReference type="NCBI Taxonomy" id="10181"/>
    <lineage>
        <taxon>Eukaryota</taxon>
        <taxon>Metazoa</taxon>
        <taxon>Chordata</taxon>
        <taxon>Craniata</taxon>
        <taxon>Vertebrata</taxon>
        <taxon>Euteleostomi</taxon>
        <taxon>Mammalia</taxon>
        <taxon>Eutheria</taxon>
        <taxon>Euarchontoglires</taxon>
        <taxon>Glires</taxon>
        <taxon>Rodentia</taxon>
        <taxon>Hystricomorpha</taxon>
        <taxon>Bathyergidae</taxon>
        <taxon>Heterocephalus</taxon>
    </lineage>
</organism>
<evidence type="ECO:0000313" key="3">
    <source>
        <dbReference type="EMBL" id="EHB12076.1"/>
    </source>
</evidence>
<dbReference type="GO" id="GO:0090427">
    <property type="term" value="P:activation of meiosis"/>
    <property type="evidence" value="ECO:0007669"/>
    <property type="project" value="TreeGrafter"/>
</dbReference>
<dbReference type="Gene3D" id="4.10.280.10">
    <property type="entry name" value="Helix-loop-helix DNA-binding domain"/>
    <property type="match status" value="1"/>
</dbReference>
<gene>
    <name evidence="3" type="ORF">GW7_03806</name>
</gene>
<dbReference type="InterPro" id="IPR033537">
    <property type="entry name" value="Stra8"/>
</dbReference>
<dbReference type="GO" id="GO:0071300">
    <property type="term" value="P:cellular response to retinoic acid"/>
    <property type="evidence" value="ECO:0007669"/>
    <property type="project" value="InterPro"/>
</dbReference>